<protein>
    <submittedName>
        <fullName evidence="1">Uncharacterized protein</fullName>
    </submittedName>
</protein>
<sequence>MICIGDVNGFDDKIVREGGTLFYWRRRESKTYGSF</sequence>
<gene>
    <name evidence="1" type="ORF">EDC27_2557</name>
</gene>
<evidence type="ECO:0000313" key="2">
    <source>
        <dbReference type="Proteomes" id="UP000276223"/>
    </source>
</evidence>
<dbReference type="EMBL" id="RJVA01000014">
    <property type="protein sequence ID" value="ROQ90674.1"/>
    <property type="molecule type" value="Genomic_DNA"/>
</dbReference>
<proteinExistence type="predicted"/>
<keyword evidence="2" id="KW-1185">Reference proteome</keyword>
<reference evidence="1 2" key="1">
    <citation type="submission" date="2018-11" db="EMBL/GenBank/DDBJ databases">
        <title>Genomic Encyclopedia of Type Strains, Phase IV (KMG-IV): sequencing the most valuable type-strain genomes for metagenomic binning, comparative biology and taxonomic classification.</title>
        <authorList>
            <person name="Goeker M."/>
        </authorList>
    </citation>
    <scope>NUCLEOTIDE SEQUENCE [LARGE SCALE GENOMIC DNA]</scope>
    <source>
        <strain evidence="1 2">DSM 22027</strain>
    </source>
</reference>
<dbReference type="AlphaFoldDB" id="A0A3N1UHD9"/>
<organism evidence="1 2">
    <name type="scientific">Desulfosoma caldarium</name>
    <dbReference type="NCBI Taxonomy" id="610254"/>
    <lineage>
        <taxon>Bacteria</taxon>
        <taxon>Pseudomonadati</taxon>
        <taxon>Thermodesulfobacteriota</taxon>
        <taxon>Syntrophobacteria</taxon>
        <taxon>Syntrophobacterales</taxon>
        <taxon>Syntrophobacteraceae</taxon>
        <taxon>Desulfosoma</taxon>
    </lineage>
</organism>
<dbReference type="Proteomes" id="UP000276223">
    <property type="component" value="Unassembled WGS sequence"/>
</dbReference>
<accession>A0A3N1UHD9</accession>
<evidence type="ECO:0000313" key="1">
    <source>
        <dbReference type="EMBL" id="ROQ90674.1"/>
    </source>
</evidence>
<name>A0A3N1UHD9_9BACT</name>
<comment type="caution">
    <text evidence="1">The sequence shown here is derived from an EMBL/GenBank/DDBJ whole genome shotgun (WGS) entry which is preliminary data.</text>
</comment>